<reference evidence="2" key="1">
    <citation type="journal article" date="2020" name="Nature">
        <title>Giant virus diversity and host interactions through global metagenomics.</title>
        <authorList>
            <person name="Schulz F."/>
            <person name="Roux S."/>
            <person name="Paez-Espino D."/>
            <person name="Jungbluth S."/>
            <person name="Walsh D.A."/>
            <person name="Denef V.J."/>
            <person name="McMahon K.D."/>
            <person name="Konstantinidis K.T."/>
            <person name="Eloe-Fadrosh E.A."/>
            <person name="Kyrpides N.C."/>
            <person name="Woyke T."/>
        </authorList>
    </citation>
    <scope>NUCLEOTIDE SEQUENCE</scope>
    <source>
        <strain evidence="2">GVMAG-M-3300027736-24</strain>
    </source>
</reference>
<evidence type="ECO:0000313" key="2">
    <source>
        <dbReference type="EMBL" id="QHU05868.1"/>
    </source>
</evidence>
<feature type="transmembrane region" description="Helical" evidence="1">
    <location>
        <begin position="42"/>
        <end position="63"/>
    </location>
</feature>
<dbReference type="InterPro" id="IPR037673">
    <property type="entry name" value="MSC/AndL"/>
</dbReference>
<protein>
    <recommendedName>
        <fullName evidence="3">Large conductance mechanosensitive channel protein</fullName>
    </recommendedName>
</protein>
<dbReference type="SUPFAM" id="SSF81330">
    <property type="entry name" value="Gated mechanosensitive channel"/>
    <property type="match status" value="1"/>
</dbReference>
<name>A0A6C0JPQ9_9ZZZZ</name>
<organism evidence="2">
    <name type="scientific">viral metagenome</name>
    <dbReference type="NCBI Taxonomy" id="1070528"/>
    <lineage>
        <taxon>unclassified sequences</taxon>
        <taxon>metagenomes</taxon>
        <taxon>organismal metagenomes</taxon>
    </lineage>
</organism>
<keyword evidence="1" id="KW-0812">Transmembrane</keyword>
<sequence length="116" mass="12858">MNSFNDQLKSFILDNNVIGFTAGVCIGFAIKDTIQSLIKDLFVPLMIIFLSYLNFNFLIKLLPGKGKSGLNITSFISQMLAMIIMIVVTFLFIKYSISLLGIKNKNNNNKDGGGNK</sequence>
<feature type="transmembrane region" description="Helical" evidence="1">
    <location>
        <begin position="75"/>
        <end position="93"/>
    </location>
</feature>
<proteinExistence type="predicted"/>
<feature type="transmembrane region" description="Helical" evidence="1">
    <location>
        <begin position="12"/>
        <end position="30"/>
    </location>
</feature>
<dbReference type="EMBL" id="MN740422">
    <property type="protein sequence ID" value="QHU05868.1"/>
    <property type="molecule type" value="Genomic_DNA"/>
</dbReference>
<evidence type="ECO:0008006" key="3">
    <source>
        <dbReference type="Google" id="ProtNLM"/>
    </source>
</evidence>
<evidence type="ECO:0000256" key="1">
    <source>
        <dbReference type="SAM" id="Phobius"/>
    </source>
</evidence>
<keyword evidence="1" id="KW-0472">Membrane</keyword>
<dbReference type="AlphaFoldDB" id="A0A6C0JPQ9"/>
<keyword evidence="1" id="KW-1133">Transmembrane helix</keyword>
<dbReference type="Gene3D" id="1.10.1200.120">
    <property type="entry name" value="Large-conductance mechanosensitive channel, MscL, domain 1"/>
    <property type="match status" value="1"/>
</dbReference>
<accession>A0A6C0JPQ9</accession>
<dbReference type="InterPro" id="IPR036019">
    <property type="entry name" value="MscL_channel"/>
</dbReference>
<dbReference type="Pfam" id="PF01741">
    <property type="entry name" value="MscL"/>
    <property type="match status" value="1"/>
</dbReference>